<dbReference type="InterPro" id="IPR050188">
    <property type="entry name" value="RluA_PseudoU_synthase"/>
</dbReference>
<comment type="function">
    <text evidence="7">Responsible for synthesis of pseudouridine from uracil.</text>
</comment>
<dbReference type="Gene3D" id="3.10.290.10">
    <property type="entry name" value="RNA-binding S4 domain"/>
    <property type="match status" value="1"/>
</dbReference>
<dbReference type="InterPro" id="IPR006145">
    <property type="entry name" value="PsdUridine_synth_RsuA/RluA"/>
</dbReference>
<dbReference type="SUPFAM" id="SSF55120">
    <property type="entry name" value="Pseudouridine synthase"/>
    <property type="match status" value="1"/>
</dbReference>
<dbReference type="InterPro" id="IPR006224">
    <property type="entry name" value="PsdUridine_synth_RluA-like_CS"/>
</dbReference>
<dbReference type="CDD" id="cd00165">
    <property type="entry name" value="S4"/>
    <property type="match status" value="1"/>
</dbReference>
<dbReference type="PROSITE" id="PS50889">
    <property type="entry name" value="S4"/>
    <property type="match status" value="1"/>
</dbReference>
<evidence type="ECO:0000313" key="10">
    <source>
        <dbReference type="Proteomes" id="UP000012042"/>
    </source>
</evidence>
<dbReference type="NCBIfam" id="TIGR00005">
    <property type="entry name" value="rluA_subfam"/>
    <property type="match status" value="1"/>
</dbReference>
<dbReference type="GO" id="GO:0003723">
    <property type="term" value="F:RNA binding"/>
    <property type="evidence" value="ECO:0007669"/>
    <property type="project" value="UniProtKB-KW"/>
</dbReference>
<dbReference type="EC" id="5.4.99.-" evidence="7"/>
<dbReference type="PANTHER" id="PTHR21600">
    <property type="entry name" value="MITOCHONDRIAL RNA PSEUDOURIDINE SYNTHASE"/>
    <property type="match status" value="1"/>
</dbReference>
<evidence type="ECO:0000313" key="9">
    <source>
        <dbReference type="EMBL" id="BAN06780.1"/>
    </source>
</evidence>
<dbReference type="Pfam" id="PF01479">
    <property type="entry name" value="S4"/>
    <property type="match status" value="1"/>
</dbReference>
<comment type="similarity">
    <text evidence="2 7">Belongs to the pseudouridine synthase RluA family.</text>
</comment>
<dbReference type="InterPro" id="IPR006225">
    <property type="entry name" value="PsdUridine_synth_RluC/D"/>
</dbReference>
<dbReference type="InterPro" id="IPR020103">
    <property type="entry name" value="PsdUridine_synth_cat_dom_sf"/>
</dbReference>
<protein>
    <recommendedName>
        <fullName evidence="7">Pseudouridine synthase</fullName>
        <ecNumber evidence="7">5.4.99.-</ecNumber>
    </recommendedName>
</protein>
<accession>M5AED8</accession>
<evidence type="ECO:0000256" key="4">
    <source>
        <dbReference type="ARBA" id="ARBA00023235"/>
    </source>
</evidence>
<reference evidence="9 10" key="1">
    <citation type="journal article" date="2013" name="PLoS ONE">
        <title>Genomic Analysis by Deep Sequencing of the Probiotic Lactobacillus brevis KB290 Harboring Nine Plasmids Reveals Genomic Stability.</title>
        <authorList>
            <person name="Fukao M."/>
            <person name="Oshima K."/>
            <person name="Morita H."/>
            <person name="Toh H."/>
            <person name="Suda W."/>
            <person name="Kim S.W."/>
            <person name="Suzuki S."/>
            <person name="Yakabe T."/>
            <person name="Hattori M."/>
            <person name="Yajima N."/>
        </authorList>
    </citation>
    <scope>NUCLEOTIDE SEQUENCE [LARGE SCALE GENOMIC DNA]</scope>
    <source>
        <strain evidence="9 10">KB290</strain>
    </source>
</reference>
<evidence type="ECO:0000256" key="7">
    <source>
        <dbReference type="RuleBase" id="RU362028"/>
    </source>
</evidence>
<comment type="catalytic activity">
    <reaction evidence="1 7">
        <text>a uridine in RNA = a pseudouridine in RNA</text>
        <dbReference type="Rhea" id="RHEA:48348"/>
        <dbReference type="Rhea" id="RHEA-COMP:12068"/>
        <dbReference type="Rhea" id="RHEA-COMP:12069"/>
        <dbReference type="ChEBI" id="CHEBI:65314"/>
        <dbReference type="ChEBI" id="CHEBI:65315"/>
    </reaction>
</comment>
<evidence type="ECO:0000256" key="1">
    <source>
        <dbReference type="ARBA" id="ARBA00000073"/>
    </source>
</evidence>
<dbReference type="SUPFAM" id="SSF55174">
    <property type="entry name" value="Alpha-L RNA-binding motif"/>
    <property type="match status" value="1"/>
</dbReference>
<evidence type="ECO:0000259" key="8">
    <source>
        <dbReference type="SMART" id="SM00363"/>
    </source>
</evidence>
<dbReference type="SMART" id="SM00363">
    <property type="entry name" value="S4"/>
    <property type="match status" value="1"/>
</dbReference>
<dbReference type="GO" id="GO:0120159">
    <property type="term" value="F:rRNA pseudouridine synthase activity"/>
    <property type="evidence" value="ECO:0007669"/>
    <property type="project" value="UniProtKB-ARBA"/>
</dbReference>
<dbReference type="GO" id="GO:0000455">
    <property type="term" value="P:enzyme-directed rRNA pseudouridine synthesis"/>
    <property type="evidence" value="ECO:0007669"/>
    <property type="project" value="TreeGrafter"/>
</dbReference>
<dbReference type="HOGENOM" id="CLU_016902_4_4_9"/>
<sequence>MMETTEFQVTTTERLDKLVADAVATVSRSQAKLAIEAGQITVDGATVKPKDKPKVGATIRVSLPDPEPLDLTPEDIPLEIVYEDADVLVVNKPQGMVVHPAPGHPNHTLVNALLYHSPLSQINGTLRPGIVHRIDKDTSGLLMVAKNDHAHQSLSAQLQAKTNLREYVAIVHGNIKEEDGVIRAPLGRSPKDRKKQAIVADGRPAVTHFRVLERYGTYTLIACRLETGRTHQIRVHMAYINHPVAGDPLYGPKKTLKGAGQFLHARELGFKQPTTGEELVFTAPVPENFAKAVRHLRQQAGLPVDKAI</sequence>
<evidence type="ECO:0000256" key="6">
    <source>
        <dbReference type="PROSITE-ProRule" id="PRU00182"/>
    </source>
</evidence>
<dbReference type="InterPro" id="IPR002942">
    <property type="entry name" value="S4_RNA-bd"/>
</dbReference>
<evidence type="ECO:0000256" key="3">
    <source>
        <dbReference type="ARBA" id="ARBA00022884"/>
    </source>
</evidence>
<dbReference type="PATRIC" id="fig|1001583.3.peg.1130"/>
<dbReference type="PANTHER" id="PTHR21600:SF44">
    <property type="entry name" value="RIBOSOMAL LARGE SUBUNIT PSEUDOURIDINE SYNTHASE D"/>
    <property type="match status" value="1"/>
</dbReference>
<dbReference type="Proteomes" id="UP000012042">
    <property type="component" value="Chromosome"/>
</dbReference>
<keyword evidence="4 7" id="KW-0413">Isomerase</keyword>
<evidence type="ECO:0000256" key="2">
    <source>
        <dbReference type="ARBA" id="ARBA00010876"/>
    </source>
</evidence>
<keyword evidence="3 6" id="KW-0694">RNA-binding</keyword>
<proteinExistence type="inferred from homology"/>
<dbReference type="Gene3D" id="3.30.2350.10">
    <property type="entry name" value="Pseudouridine synthase"/>
    <property type="match status" value="1"/>
</dbReference>
<feature type="active site" evidence="5">
    <location>
        <position position="135"/>
    </location>
</feature>
<dbReference type="FunFam" id="3.30.2350.10:FF:000006">
    <property type="entry name" value="Pseudouridine synthase"/>
    <property type="match status" value="1"/>
</dbReference>
<feature type="domain" description="RNA-binding S4" evidence="8">
    <location>
        <begin position="13"/>
        <end position="77"/>
    </location>
</feature>
<dbReference type="Pfam" id="PF00849">
    <property type="entry name" value="PseudoU_synth_2"/>
    <property type="match status" value="1"/>
</dbReference>
<dbReference type="EMBL" id="AP012167">
    <property type="protein sequence ID" value="BAN06780.1"/>
    <property type="molecule type" value="Genomic_DNA"/>
</dbReference>
<dbReference type="PROSITE" id="PS01129">
    <property type="entry name" value="PSI_RLU"/>
    <property type="match status" value="1"/>
</dbReference>
<dbReference type="InterPro" id="IPR036986">
    <property type="entry name" value="S4_RNA-bd_sf"/>
</dbReference>
<evidence type="ECO:0000256" key="5">
    <source>
        <dbReference type="PIRSR" id="PIRSR606225-1"/>
    </source>
</evidence>
<organism evidence="9 10">
    <name type="scientific">Levilactobacillus brevis KB290</name>
    <dbReference type="NCBI Taxonomy" id="1001583"/>
    <lineage>
        <taxon>Bacteria</taxon>
        <taxon>Bacillati</taxon>
        <taxon>Bacillota</taxon>
        <taxon>Bacilli</taxon>
        <taxon>Lactobacillales</taxon>
        <taxon>Lactobacillaceae</taxon>
        <taxon>Levilactobacillus</taxon>
    </lineage>
</organism>
<gene>
    <name evidence="9" type="ORF">LVISKB_1145</name>
</gene>
<dbReference type="CDD" id="cd02869">
    <property type="entry name" value="PseudoU_synth_RluA_like"/>
    <property type="match status" value="1"/>
</dbReference>
<dbReference type="AlphaFoldDB" id="M5AED8"/>
<dbReference type="KEGG" id="lbk:LVISKB_1145"/>
<name>M5AED8_LEVBR</name>